<dbReference type="SMART" id="SM00387">
    <property type="entry name" value="HATPase_c"/>
    <property type="match status" value="1"/>
</dbReference>
<dbReference type="KEGG" id="dvl:Dvul_0973"/>
<protein>
    <recommendedName>
        <fullName evidence="2">histidine kinase</fullName>
        <ecNumber evidence="2">2.7.13.3</ecNumber>
    </recommendedName>
</protein>
<evidence type="ECO:0000259" key="7">
    <source>
        <dbReference type="PROSITE" id="PS50109"/>
    </source>
</evidence>
<dbReference type="SMART" id="SM00448">
    <property type="entry name" value="REC"/>
    <property type="match status" value="1"/>
</dbReference>
<dbReference type="Proteomes" id="UP000009173">
    <property type="component" value="Chromosome"/>
</dbReference>
<name>A0A0H3A690_NITV4</name>
<evidence type="ECO:0000256" key="2">
    <source>
        <dbReference type="ARBA" id="ARBA00012438"/>
    </source>
</evidence>
<dbReference type="Gene3D" id="3.40.50.2300">
    <property type="match status" value="1"/>
</dbReference>
<dbReference type="CDD" id="cd16922">
    <property type="entry name" value="HATPase_EvgS-ArcB-TorS-like"/>
    <property type="match status" value="1"/>
</dbReference>
<keyword evidence="3 5" id="KW-0597">Phosphoprotein</keyword>
<dbReference type="AlphaFoldDB" id="A0A0H3A690"/>
<dbReference type="SUPFAM" id="SSF55874">
    <property type="entry name" value="ATPase domain of HSP90 chaperone/DNA topoisomerase II/histidine kinase"/>
    <property type="match status" value="1"/>
</dbReference>
<dbReference type="PRINTS" id="PR00344">
    <property type="entry name" value="BCTRLSENSOR"/>
</dbReference>
<keyword evidence="9" id="KW-0808">Transferase</keyword>
<dbReference type="RefSeq" id="WP_011791961.1">
    <property type="nucleotide sequence ID" value="NC_008751.1"/>
</dbReference>
<dbReference type="EMBL" id="CP000527">
    <property type="protein sequence ID" value="ABM27994.1"/>
    <property type="molecule type" value="Genomic_DNA"/>
</dbReference>
<feature type="domain" description="Histidine kinase" evidence="7">
    <location>
        <begin position="359"/>
        <end position="580"/>
    </location>
</feature>
<dbReference type="SMART" id="SM00388">
    <property type="entry name" value="HisKA"/>
    <property type="match status" value="1"/>
</dbReference>
<dbReference type="PROSITE" id="PS50109">
    <property type="entry name" value="HIS_KIN"/>
    <property type="match status" value="1"/>
</dbReference>
<feature type="domain" description="Response regulatory" evidence="8">
    <location>
        <begin position="603"/>
        <end position="720"/>
    </location>
</feature>
<comment type="catalytic activity">
    <reaction evidence="1">
        <text>ATP + protein L-histidine = ADP + protein N-phospho-L-histidine.</text>
        <dbReference type="EC" id="2.7.13.3"/>
    </reaction>
</comment>
<organism evidence="9 10">
    <name type="scientific">Nitratidesulfovibrio vulgaris (strain DP4)</name>
    <name type="common">Desulfovibrio vulgaris</name>
    <dbReference type="NCBI Taxonomy" id="391774"/>
    <lineage>
        <taxon>Bacteria</taxon>
        <taxon>Pseudomonadati</taxon>
        <taxon>Thermodesulfobacteriota</taxon>
        <taxon>Desulfovibrionia</taxon>
        <taxon>Desulfovibrionales</taxon>
        <taxon>Desulfovibrionaceae</taxon>
        <taxon>Nitratidesulfovibrio</taxon>
    </lineage>
</organism>
<keyword evidence="6" id="KW-0175">Coiled coil</keyword>
<dbReference type="CDD" id="cd12914">
    <property type="entry name" value="PDC1_DGC_like"/>
    <property type="match status" value="1"/>
</dbReference>
<keyword evidence="4" id="KW-0902">Two-component regulatory system</keyword>
<dbReference type="PROSITE" id="PS50110">
    <property type="entry name" value="RESPONSE_REGULATORY"/>
    <property type="match status" value="1"/>
</dbReference>
<evidence type="ECO:0000256" key="6">
    <source>
        <dbReference type="SAM" id="Coils"/>
    </source>
</evidence>
<gene>
    <name evidence="9" type="ordered locus">Dvul_0973</name>
</gene>
<evidence type="ECO:0000256" key="3">
    <source>
        <dbReference type="ARBA" id="ARBA00022553"/>
    </source>
</evidence>
<proteinExistence type="predicted"/>
<evidence type="ECO:0000256" key="1">
    <source>
        <dbReference type="ARBA" id="ARBA00000085"/>
    </source>
</evidence>
<evidence type="ECO:0000313" key="10">
    <source>
        <dbReference type="Proteomes" id="UP000009173"/>
    </source>
</evidence>
<feature type="coiled-coil region" evidence="6">
    <location>
        <begin position="300"/>
        <end position="359"/>
    </location>
</feature>
<dbReference type="FunFam" id="3.30.565.10:FF:000010">
    <property type="entry name" value="Sensor histidine kinase RcsC"/>
    <property type="match status" value="1"/>
</dbReference>
<dbReference type="CDD" id="cd00082">
    <property type="entry name" value="HisKA"/>
    <property type="match status" value="1"/>
</dbReference>
<keyword evidence="9" id="KW-0418">Kinase</keyword>
<dbReference type="SUPFAM" id="SSF52172">
    <property type="entry name" value="CheY-like"/>
    <property type="match status" value="1"/>
</dbReference>
<evidence type="ECO:0000313" key="9">
    <source>
        <dbReference type="EMBL" id="ABM27994.1"/>
    </source>
</evidence>
<evidence type="ECO:0000256" key="5">
    <source>
        <dbReference type="PROSITE-ProRule" id="PRU00169"/>
    </source>
</evidence>
<dbReference type="CDD" id="cd17546">
    <property type="entry name" value="REC_hyHK_CKI1_RcsC-like"/>
    <property type="match status" value="1"/>
</dbReference>
<dbReference type="InterPro" id="IPR003661">
    <property type="entry name" value="HisK_dim/P_dom"/>
</dbReference>
<dbReference type="CDD" id="cd12915">
    <property type="entry name" value="PDC2_DGC_like"/>
    <property type="match status" value="1"/>
</dbReference>
<dbReference type="GO" id="GO:0000155">
    <property type="term" value="F:phosphorelay sensor kinase activity"/>
    <property type="evidence" value="ECO:0007669"/>
    <property type="project" value="InterPro"/>
</dbReference>
<dbReference type="Pfam" id="PF00072">
    <property type="entry name" value="Response_reg"/>
    <property type="match status" value="1"/>
</dbReference>
<dbReference type="InterPro" id="IPR011006">
    <property type="entry name" value="CheY-like_superfamily"/>
</dbReference>
<dbReference type="HOGENOM" id="CLU_000445_114_21_7"/>
<dbReference type="InterPro" id="IPR003594">
    <property type="entry name" value="HATPase_dom"/>
</dbReference>
<dbReference type="Gene3D" id="1.10.287.130">
    <property type="match status" value="1"/>
</dbReference>
<feature type="modified residue" description="4-aspartylphosphate" evidence="5">
    <location>
        <position position="652"/>
    </location>
</feature>
<dbReference type="InterPro" id="IPR036890">
    <property type="entry name" value="HATPase_C_sf"/>
</dbReference>
<evidence type="ECO:0000256" key="4">
    <source>
        <dbReference type="ARBA" id="ARBA00023012"/>
    </source>
</evidence>
<dbReference type="Pfam" id="PF00512">
    <property type="entry name" value="HisKA"/>
    <property type="match status" value="1"/>
</dbReference>
<dbReference type="EC" id="2.7.13.3" evidence="2"/>
<reference evidence="10" key="1">
    <citation type="journal article" date="2009" name="Environ. Microbiol.">
        <title>Contribution of mobile genetic elements to Desulfovibrio vulgaris genome plasticity.</title>
        <authorList>
            <person name="Walker C.B."/>
            <person name="Stolyar S."/>
            <person name="Chivian D."/>
            <person name="Pinel N."/>
            <person name="Gabster J.A."/>
            <person name="Dehal P.S."/>
            <person name="He Z."/>
            <person name="Yang Z.K."/>
            <person name="Yen H.C."/>
            <person name="Zhou J."/>
            <person name="Wall J.D."/>
            <person name="Hazen T.C."/>
            <person name="Arkin A.P."/>
            <person name="Stahl D.A."/>
        </authorList>
    </citation>
    <scope>NUCLEOTIDE SEQUENCE [LARGE SCALE GENOMIC DNA]</scope>
    <source>
        <strain evidence="10">DP4</strain>
    </source>
</reference>
<dbReference type="PANTHER" id="PTHR45339:SF1">
    <property type="entry name" value="HYBRID SIGNAL TRANSDUCTION HISTIDINE KINASE J"/>
    <property type="match status" value="1"/>
</dbReference>
<dbReference type="SUPFAM" id="SSF47384">
    <property type="entry name" value="Homodimeric domain of signal transducing histidine kinase"/>
    <property type="match status" value="1"/>
</dbReference>
<dbReference type="Gene3D" id="3.30.450.20">
    <property type="entry name" value="PAS domain"/>
    <property type="match status" value="2"/>
</dbReference>
<dbReference type="Pfam" id="PF02518">
    <property type="entry name" value="HATPase_c"/>
    <property type="match status" value="1"/>
</dbReference>
<dbReference type="InterPro" id="IPR036097">
    <property type="entry name" value="HisK_dim/P_sf"/>
</dbReference>
<accession>A0A0H3A690</accession>
<dbReference type="PANTHER" id="PTHR45339">
    <property type="entry name" value="HYBRID SIGNAL TRANSDUCTION HISTIDINE KINASE J"/>
    <property type="match status" value="1"/>
</dbReference>
<dbReference type="InterPro" id="IPR001789">
    <property type="entry name" value="Sig_transdc_resp-reg_receiver"/>
</dbReference>
<dbReference type="InterPro" id="IPR005467">
    <property type="entry name" value="His_kinase_dom"/>
</dbReference>
<dbReference type="InterPro" id="IPR004358">
    <property type="entry name" value="Sig_transdc_His_kin-like_C"/>
</dbReference>
<dbReference type="Gene3D" id="3.30.565.10">
    <property type="entry name" value="Histidine kinase-like ATPase, C-terminal domain"/>
    <property type="match status" value="1"/>
</dbReference>
<evidence type="ECO:0000259" key="8">
    <source>
        <dbReference type="PROSITE" id="PS50110"/>
    </source>
</evidence>
<sequence length="733" mass="79604">MVRLRILTVVANIIVILLGAMTFREAWRNTLSNMEVASTNITVTLAERIGGYLDTLDVGLLGLAGETRRHEGDNARQALPDVFSRFIDHLPLVDNLLYADASGEVVLDCNGLLQQRVHIGDRVYFRNLRAGATRMEVSEPIEGRLSGKRVISVARRVTDGEGVFMGVVLATIPLERFSELFQGIDIGPNGHISFLRQGFIMLTRVPPLPPEMDVTPGRFGAQPVREAIQGGSEAGVVRTVSHVGGLEKIFSYRKVGHHPFWVVVGLALDDAIQPWFRNAAYVAVIVVAFVVFTALSSRSLRRALQQEVAARNAVERARNELETRVAERTALLEDSNLHLREAKEKADNANAAKSAFLANMSHEIRTPLNGLLGMLDLLEATGLDAGQAEYLGMARRSGRRLTDLLGDILDLSRIEAGKLVLAEQPFTLSDVLASIRETFAPLSREKGLPLEFALDAVPGPFLGDAVRVRQILLNLVGNAMKFTNRGQVKLEVKTLLPMPDGRARILFMVHDSGCGIPEEQVGSICEPFTQVEAPLTKRYQGVGLGLAITRTLVHAYDGTLTVDSQVGVGTSVYLTLCLPLAAGDAKAAAPEVNLPQEAPQGLRVLVVEDDSVNLFTVRVMLERMGHTVRTATDGEQALAVLVGAPFDCVLMDIQMPQMDGMTAVGLLRASHCANADVPVVALTAYVMNGDRERFLDAGMDAYLAKPISMHALGEVLRHIPLLRARRTGVTDGG</sequence>